<proteinExistence type="predicted"/>
<sequence>MTECDRCDECGGAKTYANQACLPINGKVRCIDWCIHQIVAALNAGGVETVSCCCGHGTQDGRIDLADGRILTIERALEGHADERA</sequence>
<name>A0A0F8ZU25_9ZZZZ</name>
<accession>A0A0F8ZU25</accession>
<organism evidence="1">
    <name type="scientific">marine sediment metagenome</name>
    <dbReference type="NCBI Taxonomy" id="412755"/>
    <lineage>
        <taxon>unclassified sequences</taxon>
        <taxon>metagenomes</taxon>
        <taxon>ecological metagenomes</taxon>
    </lineage>
</organism>
<comment type="caution">
    <text evidence="1">The sequence shown here is derived from an EMBL/GenBank/DDBJ whole genome shotgun (WGS) entry which is preliminary data.</text>
</comment>
<dbReference type="EMBL" id="LAZR01058425">
    <property type="protein sequence ID" value="KKK69919.1"/>
    <property type="molecule type" value="Genomic_DNA"/>
</dbReference>
<gene>
    <name evidence="1" type="ORF">LCGC14_2929200</name>
</gene>
<protein>
    <submittedName>
        <fullName evidence="1">Uncharacterized protein</fullName>
    </submittedName>
</protein>
<dbReference type="AlphaFoldDB" id="A0A0F8ZU25"/>
<evidence type="ECO:0000313" key="1">
    <source>
        <dbReference type="EMBL" id="KKK69919.1"/>
    </source>
</evidence>
<reference evidence="1" key="1">
    <citation type="journal article" date="2015" name="Nature">
        <title>Complex archaea that bridge the gap between prokaryotes and eukaryotes.</title>
        <authorList>
            <person name="Spang A."/>
            <person name="Saw J.H."/>
            <person name="Jorgensen S.L."/>
            <person name="Zaremba-Niedzwiedzka K."/>
            <person name="Martijn J."/>
            <person name="Lind A.E."/>
            <person name="van Eijk R."/>
            <person name="Schleper C."/>
            <person name="Guy L."/>
            <person name="Ettema T.J."/>
        </authorList>
    </citation>
    <scope>NUCLEOTIDE SEQUENCE</scope>
</reference>